<keyword evidence="2" id="KW-1185">Reference proteome</keyword>
<protein>
    <recommendedName>
        <fullName evidence="3">DUF302 domain-containing protein</fullName>
    </recommendedName>
</protein>
<dbReference type="RefSeq" id="WP_377278542.1">
    <property type="nucleotide sequence ID" value="NZ_JBHSGL010000005.1"/>
</dbReference>
<organism evidence="1 2">
    <name type="scientific">Planococcus dechangensis</name>
    <dbReference type="NCBI Taxonomy" id="1176255"/>
    <lineage>
        <taxon>Bacteria</taxon>
        <taxon>Bacillati</taxon>
        <taxon>Bacillota</taxon>
        <taxon>Bacilli</taxon>
        <taxon>Bacillales</taxon>
        <taxon>Caryophanaceae</taxon>
        <taxon>Planococcus</taxon>
    </lineage>
</organism>
<dbReference type="EMBL" id="JBHSGL010000005">
    <property type="protein sequence ID" value="MFC4712988.1"/>
    <property type="molecule type" value="Genomic_DNA"/>
</dbReference>
<evidence type="ECO:0000313" key="2">
    <source>
        <dbReference type="Proteomes" id="UP001595932"/>
    </source>
</evidence>
<name>A0ABV9MCW1_9BACL</name>
<evidence type="ECO:0008006" key="3">
    <source>
        <dbReference type="Google" id="ProtNLM"/>
    </source>
</evidence>
<reference evidence="2" key="1">
    <citation type="journal article" date="2019" name="Int. J. Syst. Evol. Microbiol.">
        <title>The Global Catalogue of Microorganisms (GCM) 10K type strain sequencing project: providing services to taxonomists for standard genome sequencing and annotation.</title>
        <authorList>
            <consortium name="The Broad Institute Genomics Platform"/>
            <consortium name="The Broad Institute Genome Sequencing Center for Infectious Disease"/>
            <person name="Wu L."/>
            <person name="Ma J."/>
        </authorList>
    </citation>
    <scope>NUCLEOTIDE SEQUENCE [LARGE SCALE GENOMIC DNA]</scope>
    <source>
        <strain evidence="2">CGMCC 1.12151</strain>
    </source>
</reference>
<proteinExistence type="predicted"/>
<evidence type="ECO:0000313" key="1">
    <source>
        <dbReference type="EMBL" id="MFC4712988.1"/>
    </source>
</evidence>
<sequence>MKYQQKDFTQELKTKIQQLEYALKEHSVTLLRENKSVFDNRNIEFDAGFDIEGSDHFQPGYCSTFSISITDQINPTGELLNLHVITIWECQRSLFGLPVSKNIPGSKITGELVDESLKELKEELQEYIEEFLSEEY</sequence>
<gene>
    <name evidence="1" type="ORF">ACFO5U_08965</name>
</gene>
<comment type="caution">
    <text evidence="1">The sequence shown here is derived from an EMBL/GenBank/DDBJ whole genome shotgun (WGS) entry which is preliminary data.</text>
</comment>
<accession>A0ABV9MCW1</accession>
<dbReference type="Proteomes" id="UP001595932">
    <property type="component" value="Unassembled WGS sequence"/>
</dbReference>